<dbReference type="GO" id="GO:0009254">
    <property type="term" value="P:peptidoglycan turnover"/>
    <property type="evidence" value="ECO:0007669"/>
    <property type="project" value="InterPro"/>
</dbReference>
<gene>
    <name evidence="7" type="ORF">ABI_04370</name>
</gene>
<dbReference type="EMBL" id="GL883077">
    <property type="protein sequence ID" value="EGF92005.1"/>
    <property type="molecule type" value="Genomic_DNA"/>
</dbReference>
<evidence type="ECO:0000256" key="3">
    <source>
        <dbReference type="ARBA" id="ARBA00023239"/>
    </source>
</evidence>
<dbReference type="GO" id="GO:0019867">
    <property type="term" value="C:outer membrane"/>
    <property type="evidence" value="ECO:0007669"/>
    <property type="project" value="InterPro"/>
</dbReference>
<evidence type="ECO:0000256" key="5">
    <source>
        <dbReference type="ARBA" id="ARBA00030918"/>
    </source>
</evidence>
<evidence type="ECO:0000256" key="2">
    <source>
        <dbReference type="ARBA" id="ARBA00012587"/>
    </source>
</evidence>
<protein>
    <recommendedName>
        <fullName evidence="2">peptidoglycan lytic exotransglycosylase</fullName>
        <ecNumber evidence="2">4.2.2.n1</ecNumber>
    </recommendedName>
    <alternativeName>
        <fullName evidence="5">Murein hydrolase A</fullName>
    </alternativeName>
</protein>
<dbReference type="InterPro" id="IPR005300">
    <property type="entry name" value="MltA_B"/>
</dbReference>
<evidence type="ECO:0000313" key="7">
    <source>
        <dbReference type="EMBL" id="EGF92005.1"/>
    </source>
</evidence>
<dbReference type="Gene3D" id="2.40.240.50">
    <property type="entry name" value="Barwin-like endoglucanases"/>
    <property type="match status" value="1"/>
</dbReference>
<reference evidence="8" key="1">
    <citation type="submission" date="2011-03" db="EMBL/GenBank/DDBJ databases">
        <title>Draft genome sequence of Brevundimonas diminuta.</title>
        <authorList>
            <person name="Brown P.J.B."/>
            <person name="Buechlein A."/>
            <person name="Hemmerich C."/>
            <person name="Brun Y.V."/>
        </authorList>
    </citation>
    <scope>NUCLEOTIDE SEQUENCE [LARGE SCALE GENOMIC DNA]</scope>
    <source>
        <strain evidence="8">C19</strain>
    </source>
</reference>
<evidence type="ECO:0000259" key="6">
    <source>
        <dbReference type="SMART" id="SM00925"/>
    </source>
</evidence>
<dbReference type="AlphaFoldDB" id="F4QJQ4"/>
<dbReference type="GO" id="GO:0071555">
    <property type="term" value="P:cell wall organization"/>
    <property type="evidence" value="ECO:0007669"/>
    <property type="project" value="UniProtKB-KW"/>
</dbReference>
<evidence type="ECO:0000313" key="8">
    <source>
        <dbReference type="Proteomes" id="UP000006512"/>
    </source>
</evidence>
<dbReference type="Proteomes" id="UP000006512">
    <property type="component" value="Unassembled WGS sequence"/>
</dbReference>
<dbReference type="SUPFAM" id="SSF50685">
    <property type="entry name" value="Barwin-like endoglucanases"/>
    <property type="match status" value="1"/>
</dbReference>
<dbReference type="CDD" id="cd14485">
    <property type="entry name" value="mltA_like_LT_A"/>
    <property type="match status" value="1"/>
</dbReference>
<dbReference type="SMART" id="SM00925">
    <property type="entry name" value="MltA"/>
    <property type="match status" value="1"/>
</dbReference>
<dbReference type="GO" id="GO:0004553">
    <property type="term" value="F:hydrolase activity, hydrolyzing O-glycosyl compounds"/>
    <property type="evidence" value="ECO:0007669"/>
    <property type="project" value="InterPro"/>
</dbReference>
<proteinExistence type="predicted"/>
<comment type="catalytic activity">
    <reaction evidence="1">
        <text>Exolytic cleavage of the (1-&gt;4)-beta-glycosidic linkage between N-acetylmuramic acid (MurNAc) and N-acetylglucosamine (GlcNAc) residues in peptidoglycan, from either the reducing or the non-reducing ends of the peptidoglycan chains, with concomitant formation of a 1,6-anhydrobond in the MurNAc residue.</text>
        <dbReference type="EC" id="4.2.2.n1"/>
    </reaction>
</comment>
<dbReference type="EC" id="4.2.2.n1" evidence="2"/>
<keyword evidence="7" id="KW-0449">Lipoprotein</keyword>
<dbReference type="GO" id="GO:0008933">
    <property type="term" value="F:peptidoglycan lytic transglycosylase activity"/>
    <property type="evidence" value="ECO:0007669"/>
    <property type="project" value="TreeGrafter"/>
</dbReference>
<sequence length="406" mass="43883">MTSLGDQPNVPAFLMTEGCMFRKIAIGFTLTAALLVSACVQTPSTPPVVTPPVVEPVPPVTPPVTPVANPVPANKRLDTLPGWVDSDAFIALEALRATCIYKAGRQYAAVCADLKDEEFNTPADIKAFLITRFQVEAVPGEGLLTGYYVPDYQAEYAPTTEFSQPVRPKPDDLVVIPGSQLTPPSTAVKIAARKVGDKYVPYYTRAEIELMPVATSYYMRPEDYFFMQLQGSAFLTTPDGKTVYSAYAADNGRPFVGIAKVMQERGYLAPNQTSGDNIHKWLAEHRGPEATEVMNINPRYGFFVIQPDRTAPVGASGLSLPPGSAIAVDPTLNPLGDLFWIDANAGTLADAFPVYQRMVSALDTGGAIKGQIRADLYVGHGAKAGTEAGRIKHKLKMWRIVPFVGN</sequence>
<keyword evidence="8" id="KW-1185">Reference proteome</keyword>
<dbReference type="InterPro" id="IPR010611">
    <property type="entry name" value="3D_dom"/>
</dbReference>
<dbReference type="Pfam" id="PF03562">
    <property type="entry name" value="MltA"/>
    <property type="match status" value="1"/>
</dbReference>
<evidence type="ECO:0000256" key="4">
    <source>
        <dbReference type="ARBA" id="ARBA00023316"/>
    </source>
</evidence>
<dbReference type="PIRSF" id="PIRSF019422">
    <property type="entry name" value="MltA"/>
    <property type="match status" value="1"/>
</dbReference>
<name>F4QJQ4_9CAUL</name>
<dbReference type="CDD" id="cd14668">
    <property type="entry name" value="mlta_B"/>
    <property type="match status" value="1"/>
</dbReference>
<dbReference type="eggNOG" id="COG2821">
    <property type="taxonomic scope" value="Bacteria"/>
</dbReference>
<dbReference type="Gene3D" id="2.40.40.10">
    <property type="entry name" value="RlpA-like domain"/>
    <property type="match status" value="1"/>
</dbReference>
<evidence type="ECO:0000256" key="1">
    <source>
        <dbReference type="ARBA" id="ARBA00001420"/>
    </source>
</evidence>
<organism evidence="7 8">
    <name type="scientific">Asticcacaulis biprosthecium C19</name>
    <dbReference type="NCBI Taxonomy" id="715226"/>
    <lineage>
        <taxon>Bacteria</taxon>
        <taxon>Pseudomonadati</taxon>
        <taxon>Pseudomonadota</taxon>
        <taxon>Alphaproteobacteria</taxon>
        <taxon>Caulobacterales</taxon>
        <taxon>Caulobacteraceae</taxon>
        <taxon>Asticcacaulis</taxon>
    </lineage>
</organism>
<keyword evidence="3" id="KW-0456">Lyase</keyword>
<dbReference type="GO" id="GO:0009253">
    <property type="term" value="P:peptidoglycan catabolic process"/>
    <property type="evidence" value="ECO:0007669"/>
    <property type="project" value="TreeGrafter"/>
</dbReference>
<accession>F4QJQ4</accession>
<dbReference type="HOGENOM" id="CLU_037751_0_0_5"/>
<feature type="domain" description="Lytic transglycosylase MltA" evidence="6">
    <location>
        <begin position="151"/>
        <end position="304"/>
    </location>
</feature>
<dbReference type="PANTHER" id="PTHR30124">
    <property type="entry name" value="MEMBRANE-BOUND LYTIC MUREIN TRANSGLYCOSYLASE A"/>
    <property type="match status" value="1"/>
</dbReference>
<dbReference type="PANTHER" id="PTHR30124:SF0">
    <property type="entry name" value="MEMBRANE-BOUND LYTIC MUREIN TRANSGLYCOSYLASE A"/>
    <property type="match status" value="1"/>
</dbReference>
<dbReference type="InterPro" id="IPR026044">
    <property type="entry name" value="MltA"/>
</dbReference>
<keyword evidence="4" id="KW-0961">Cell wall biogenesis/degradation</keyword>
<dbReference type="InterPro" id="IPR036908">
    <property type="entry name" value="RlpA-like_sf"/>
</dbReference>
<dbReference type="Pfam" id="PF06725">
    <property type="entry name" value="3D"/>
    <property type="match status" value="1"/>
</dbReference>
<dbReference type="STRING" id="715226.ABI_04370"/>